<evidence type="ECO:0000256" key="1">
    <source>
        <dbReference type="SAM" id="MobiDB-lite"/>
    </source>
</evidence>
<dbReference type="Pfam" id="PF11347">
    <property type="entry name" value="CRR42-like"/>
    <property type="match status" value="1"/>
</dbReference>
<feature type="region of interest" description="Disordered" evidence="1">
    <location>
        <begin position="84"/>
        <end position="103"/>
    </location>
</feature>
<dbReference type="InterPro" id="IPR021495">
    <property type="entry name" value="CRR42-like"/>
</dbReference>
<dbReference type="PANTHER" id="PTHR36799:SF2">
    <property type="entry name" value="PROTEIN CHLORORESPIRATORY REDUCTION 42, CHLOROPLASTIC"/>
    <property type="match status" value="1"/>
</dbReference>
<dbReference type="EMBL" id="JAMPKK010000013">
    <property type="protein sequence ID" value="MEP0864446.1"/>
    <property type="molecule type" value="Genomic_DNA"/>
</dbReference>
<dbReference type="PANTHER" id="PTHR36799">
    <property type="match status" value="1"/>
</dbReference>
<organism evidence="2 3">
    <name type="scientific">Funiculus sociatus GB2-A5</name>
    <dbReference type="NCBI Taxonomy" id="2933946"/>
    <lineage>
        <taxon>Bacteria</taxon>
        <taxon>Bacillati</taxon>
        <taxon>Cyanobacteriota</taxon>
        <taxon>Cyanophyceae</taxon>
        <taxon>Coleofasciculales</taxon>
        <taxon>Coleofasciculaceae</taxon>
        <taxon>Funiculus</taxon>
    </lineage>
</organism>
<name>A0ABV0JLZ4_9CYAN</name>
<proteinExistence type="predicted"/>
<sequence>MSKEFSIGERVRVVALPPYVKTAEPMPMLRPPDVIQLGEEGIVMDRRPGGYWGVRFSTGAFLMDSQYIEAVSVTTESIQSGVEVTDRTAHTTSPEQKYFVDPS</sequence>
<protein>
    <submittedName>
        <fullName evidence="2">DUF3148 domain-containing protein</fullName>
    </submittedName>
</protein>
<accession>A0ABV0JLZ4</accession>
<reference evidence="2 3" key="1">
    <citation type="submission" date="2022-04" db="EMBL/GenBank/DDBJ databases">
        <title>Positive selection, recombination, and allopatry shape intraspecific diversity of widespread and dominant cyanobacteria.</title>
        <authorList>
            <person name="Wei J."/>
            <person name="Shu W."/>
            <person name="Hu C."/>
        </authorList>
    </citation>
    <scope>NUCLEOTIDE SEQUENCE [LARGE SCALE GENOMIC DNA]</scope>
    <source>
        <strain evidence="2 3">GB2-A5</strain>
    </source>
</reference>
<comment type="caution">
    <text evidence="2">The sequence shown here is derived from an EMBL/GenBank/DDBJ whole genome shotgun (WGS) entry which is preliminary data.</text>
</comment>
<evidence type="ECO:0000313" key="2">
    <source>
        <dbReference type="EMBL" id="MEP0864446.1"/>
    </source>
</evidence>
<dbReference type="RefSeq" id="WP_190424049.1">
    <property type="nucleotide sequence ID" value="NZ_JAMPKK010000013.1"/>
</dbReference>
<dbReference type="NCBIfam" id="NF045913">
    <property type="entry name" value="RegSipA"/>
    <property type="match status" value="1"/>
</dbReference>
<evidence type="ECO:0000313" key="3">
    <source>
        <dbReference type="Proteomes" id="UP001442494"/>
    </source>
</evidence>
<dbReference type="Proteomes" id="UP001442494">
    <property type="component" value="Unassembled WGS sequence"/>
</dbReference>
<gene>
    <name evidence="2" type="ORF">NDI37_08180</name>
</gene>
<keyword evidence="3" id="KW-1185">Reference proteome</keyword>